<dbReference type="RefSeq" id="WP_171556876.1">
    <property type="nucleotide sequence ID" value="NZ_JABFCS010000001.1"/>
</dbReference>
<keyword evidence="2" id="KW-0378">Hydrolase</keyword>
<dbReference type="InterPro" id="IPR036928">
    <property type="entry name" value="AS_sf"/>
</dbReference>
<reference evidence="2 3" key="2">
    <citation type="submission" date="2020-06" db="EMBL/GenBank/DDBJ databases">
        <title>Ramlibacter rhizophilus sp. nov., isolated from rhizosphere soil of national flower Mugunghwa from South Korea.</title>
        <authorList>
            <person name="Zheng-Fei Y."/>
            <person name="Huan T."/>
        </authorList>
    </citation>
    <scope>NUCLEOTIDE SEQUENCE [LARGE SCALE GENOMIC DNA]</scope>
    <source>
        <strain evidence="2 3">B156</strain>
    </source>
</reference>
<dbReference type="SUPFAM" id="SSF75304">
    <property type="entry name" value="Amidase signature (AS) enzymes"/>
    <property type="match status" value="1"/>
</dbReference>
<gene>
    <name evidence="2" type="ORF">HK415_04105</name>
</gene>
<protein>
    <submittedName>
        <fullName evidence="2">Amidase</fullName>
        <ecNumber evidence="2">3.5.1.4</ecNumber>
    </submittedName>
</protein>
<dbReference type="Proteomes" id="UP000552954">
    <property type="component" value="Unassembled WGS sequence"/>
</dbReference>
<dbReference type="EC" id="3.5.1.4" evidence="2"/>
<feature type="domain" description="Amidase" evidence="1">
    <location>
        <begin position="287"/>
        <end position="389"/>
    </location>
</feature>
<dbReference type="PROSITE" id="PS00571">
    <property type="entry name" value="AMIDASES"/>
    <property type="match status" value="1"/>
</dbReference>
<accession>A0A849KL98</accession>
<comment type="caution">
    <text evidence="2">The sequence shown here is derived from an EMBL/GenBank/DDBJ whole genome shotgun (WGS) entry which is preliminary data.</text>
</comment>
<dbReference type="NCBIfam" id="NF006169">
    <property type="entry name" value="PRK08310.1"/>
    <property type="match status" value="1"/>
</dbReference>
<name>A0A849KL98_9BURK</name>
<keyword evidence="3" id="KW-1185">Reference proteome</keyword>
<dbReference type="Gene3D" id="3.90.1300.10">
    <property type="entry name" value="Amidase signature (AS) domain"/>
    <property type="match status" value="1"/>
</dbReference>
<sequence>MNQHTDVLHDPAHAFMPYPKVPVPHAPTGPLAGLSFGVKDLFHVAGYPTSGGQPLLLALLGVQDRTAPTVQALLAAGARFAGKTITDELAFSMNGQNAHFGSPVNGAAPDRISGGSSSGSASAVSNRLCDFALGTDTGGSVRAPASHCGLVGLRPTHGRVSLRDCLDLSPSFDTCGWFARDVATFARVAEVLLDADALVLPKKLRVLAPTELWALALPAAQDALQPVRQRVEDILGHATPVTLALGGVDVPYWHYRHLQGYEAWQVDGGFIRRFAPPLGPGVAQRFAWCAEVTDTQVAQARSFREEFRARFTDLLGDDGILLLLPTMPDIAPLCSEPEQALDDYRQRAIRLLCNAGLTGLPQLSLPLARRAGAPLGLSLIGPAGSDRSLIGVAERIGAAWQDS</sequence>
<reference evidence="2 3" key="1">
    <citation type="submission" date="2020-05" db="EMBL/GenBank/DDBJ databases">
        <authorList>
            <person name="Khan S.A."/>
            <person name="Jeon C.O."/>
            <person name="Chun B.H."/>
        </authorList>
    </citation>
    <scope>NUCLEOTIDE SEQUENCE [LARGE SCALE GENOMIC DNA]</scope>
    <source>
        <strain evidence="2 3">B156</strain>
    </source>
</reference>
<dbReference type="Pfam" id="PF01425">
    <property type="entry name" value="Amidase"/>
    <property type="match status" value="2"/>
</dbReference>
<evidence type="ECO:0000313" key="3">
    <source>
        <dbReference type="Proteomes" id="UP000552954"/>
    </source>
</evidence>
<proteinExistence type="predicted"/>
<dbReference type="PANTHER" id="PTHR46310:SF7">
    <property type="entry name" value="AMIDASE 1"/>
    <property type="match status" value="1"/>
</dbReference>
<dbReference type="InterPro" id="IPR020556">
    <property type="entry name" value="Amidase_CS"/>
</dbReference>
<feature type="domain" description="Amidase" evidence="1">
    <location>
        <begin position="26"/>
        <end position="196"/>
    </location>
</feature>
<dbReference type="PANTHER" id="PTHR46310">
    <property type="entry name" value="AMIDASE 1"/>
    <property type="match status" value="1"/>
</dbReference>
<evidence type="ECO:0000259" key="1">
    <source>
        <dbReference type="Pfam" id="PF01425"/>
    </source>
</evidence>
<dbReference type="AlphaFoldDB" id="A0A849KL98"/>
<dbReference type="GO" id="GO:0004040">
    <property type="term" value="F:amidase activity"/>
    <property type="evidence" value="ECO:0007669"/>
    <property type="project" value="UniProtKB-EC"/>
</dbReference>
<organism evidence="2 3">
    <name type="scientific">Ramlibacter montanisoli</name>
    <dbReference type="NCBI Taxonomy" id="2732512"/>
    <lineage>
        <taxon>Bacteria</taxon>
        <taxon>Pseudomonadati</taxon>
        <taxon>Pseudomonadota</taxon>
        <taxon>Betaproteobacteria</taxon>
        <taxon>Burkholderiales</taxon>
        <taxon>Comamonadaceae</taxon>
        <taxon>Ramlibacter</taxon>
    </lineage>
</organism>
<dbReference type="EMBL" id="JABFCS010000001">
    <property type="protein sequence ID" value="NNU42519.1"/>
    <property type="molecule type" value="Genomic_DNA"/>
</dbReference>
<dbReference type="InterPro" id="IPR023631">
    <property type="entry name" value="Amidase_dom"/>
</dbReference>
<evidence type="ECO:0000313" key="2">
    <source>
        <dbReference type="EMBL" id="NNU42519.1"/>
    </source>
</evidence>